<dbReference type="AlphaFoldDB" id="A0A2T0MGG5"/>
<dbReference type="RefSeq" id="WP_106143622.1">
    <property type="nucleotide sequence ID" value="NZ_PVYX01000001.1"/>
</dbReference>
<evidence type="ECO:0000259" key="1">
    <source>
        <dbReference type="Pfam" id="PF12867"/>
    </source>
</evidence>
<dbReference type="Pfam" id="PF12867">
    <property type="entry name" value="DinB_2"/>
    <property type="match status" value="1"/>
</dbReference>
<evidence type="ECO:0000313" key="3">
    <source>
        <dbReference type="Proteomes" id="UP000237640"/>
    </source>
</evidence>
<name>A0A2T0MGG5_9FLAO</name>
<gene>
    <name evidence="2" type="ORF">CLV81_0668</name>
</gene>
<protein>
    <submittedName>
        <fullName evidence="2">DinB family protein</fullName>
    </submittedName>
</protein>
<dbReference type="Gene3D" id="1.20.120.450">
    <property type="entry name" value="dinb family like domain"/>
    <property type="match status" value="1"/>
</dbReference>
<evidence type="ECO:0000313" key="2">
    <source>
        <dbReference type="EMBL" id="PRX56671.1"/>
    </source>
</evidence>
<accession>A0A2T0MGG5</accession>
<dbReference type="InterPro" id="IPR034660">
    <property type="entry name" value="DinB/YfiT-like"/>
</dbReference>
<proteinExistence type="predicted"/>
<sequence length="203" mass="23066">MKKIILPVLVLTFFSFSKDTTKLTEAERTMVIELLEETRDHMKSVINGLTEEQLNFKAEESSWSIAECVEHLAISENAFGGFIQKTVASGANPALRDSLKFKDEQLMGIITDRSNRVKTTEAFEPSGKFGSFEETVKAFMEKRKEHIEYVRTTNDDLRNRYNSDLPFGTVDGLQVIIFAAGHTERHVLQMEEVMAHKSFPKGK</sequence>
<dbReference type="OrthoDB" id="1524454at2"/>
<dbReference type="InterPro" id="IPR024775">
    <property type="entry name" value="DinB-like"/>
</dbReference>
<dbReference type="Proteomes" id="UP000237640">
    <property type="component" value="Unassembled WGS sequence"/>
</dbReference>
<dbReference type="EMBL" id="PVYX01000001">
    <property type="protein sequence ID" value="PRX56671.1"/>
    <property type="molecule type" value="Genomic_DNA"/>
</dbReference>
<dbReference type="SUPFAM" id="SSF109854">
    <property type="entry name" value="DinB/YfiT-like putative metalloenzymes"/>
    <property type="match status" value="1"/>
</dbReference>
<feature type="domain" description="DinB-like" evidence="1">
    <location>
        <begin position="35"/>
        <end position="190"/>
    </location>
</feature>
<organism evidence="2 3">
    <name type="scientific">Flagellimonas meridianipacifica</name>
    <dbReference type="NCBI Taxonomy" id="1080225"/>
    <lineage>
        <taxon>Bacteria</taxon>
        <taxon>Pseudomonadati</taxon>
        <taxon>Bacteroidota</taxon>
        <taxon>Flavobacteriia</taxon>
        <taxon>Flavobacteriales</taxon>
        <taxon>Flavobacteriaceae</taxon>
        <taxon>Flagellimonas</taxon>
    </lineage>
</organism>
<reference evidence="2 3" key="1">
    <citation type="submission" date="2018-03" db="EMBL/GenBank/DDBJ databases">
        <title>Genomic Encyclopedia of Archaeal and Bacterial Type Strains, Phase II (KMG-II): from individual species to whole genera.</title>
        <authorList>
            <person name="Goeker M."/>
        </authorList>
    </citation>
    <scope>NUCLEOTIDE SEQUENCE [LARGE SCALE GENOMIC DNA]</scope>
    <source>
        <strain evidence="2 3">DSM 25027</strain>
    </source>
</reference>
<comment type="caution">
    <text evidence="2">The sequence shown here is derived from an EMBL/GenBank/DDBJ whole genome shotgun (WGS) entry which is preliminary data.</text>
</comment>
<keyword evidence="3" id="KW-1185">Reference proteome</keyword>